<dbReference type="Pfam" id="PF03747">
    <property type="entry name" value="ADP_ribosyl_GH"/>
    <property type="match status" value="1"/>
</dbReference>
<organism evidence="2 3">
    <name type="scientific">Pseudomonas fulva (strain 12-X)</name>
    <dbReference type="NCBI Taxonomy" id="743720"/>
    <lineage>
        <taxon>Bacteria</taxon>
        <taxon>Pseudomonadati</taxon>
        <taxon>Pseudomonadota</taxon>
        <taxon>Gammaproteobacteria</taxon>
        <taxon>Pseudomonadales</taxon>
        <taxon>Pseudomonadaceae</taxon>
        <taxon>Pseudomonas</taxon>
    </lineage>
</organism>
<keyword evidence="1" id="KW-0479">Metal-binding</keyword>
<accession>F6ABY7</accession>
<dbReference type="STRING" id="743720.Psefu_1089"/>
<feature type="binding site" evidence="1">
    <location>
        <position position="258"/>
    </location>
    <ligand>
        <name>Mg(2+)</name>
        <dbReference type="ChEBI" id="CHEBI:18420"/>
        <label>1</label>
    </ligand>
</feature>
<feature type="binding site" evidence="1">
    <location>
        <position position="256"/>
    </location>
    <ligand>
        <name>Mg(2+)</name>
        <dbReference type="ChEBI" id="CHEBI:18420"/>
        <label>1</label>
    </ligand>
</feature>
<reference evidence="2 3" key="1">
    <citation type="submission" date="2011-04" db="EMBL/GenBank/DDBJ databases">
        <title>Complete sequence of Pseudomonas fulva 12-X.</title>
        <authorList>
            <consortium name="US DOE Joint Genome Institute"/>
            <person name="Lucas S."/>
            <person name="Han J."/>
            <person name="Lapidus A."/>
            <person name="Cheng J.-F."/>
            <person name="Goodwin L."/>
            <person name="Pitluck S."/>
            <person name="Peters L."/>
            <person name="Mikhailova N."/>
            <person name="Pagani I."/>
            <person name="Davenport K."/>
            <person name="Han C."/>
            <person name="Tapia R."/>
            <person name="Land M."/>
            <person name="Hauser L."/>
            <person name="Kyrpides N."/>
            <person name="Ivanova N."/>
            <person name="Pagani I."/>
            <person name="Lcollab F.I."/>
            <person name="Woyke T."/>
        </authorList>
    </citation>
    <scope>NUCLEOTIDE SEQUENCE [LARGE SCALE GENOMIC DNA]</scope>
    <source>
        <strain evidence="3">12-X</strain>
    </source>
</reference>
<dbReference type="KEGG" id="pfv:Psefu_1089"/>
<dbReference type="InterPro" id="IPR005502">
    <property type="entry name" value="Ribosyl_crysJ1"/>
</dbReference>
<feature type="binding site" evidence="1">
    <location>
        <position position="259"/>
    </location>
    <ligand>
        <name>Mg(2+)</name>
        <dbReference type="ChEBI" id="CHEBI:18420"/>
        <label>1</label>
    </ligand>
</feature>
<feature type="binding site" evidence="1">
    <location>
        <position position="57"/>
    </location>
    <ligand>
        <name>Mg(2+)</name>
        <dbReference type="ChEBI" id="CHEBI:18420"/>
        <label>1</label>
    </ligand>
</feature>
<proteinExistence type="predicted"/>
<evidence type="ECO:0000313" key="3">
    <source>
        <dbReference type="Proteomes" id="UP000000686"/>
    </source>
</evidence>
<dbReference type="InterPro" id="IPR050792">
    <property type="entry name" value="ADP-ribosylglycohydrolase"/>
</dbReference>
<dbReference type="HOGENOM" id="CLU_024566_8_2_6"/>
<dbReference type="PANTHER" id="PTHR16222">
    <property type="entry name" value="ADP-RIBOSYLGLYCOHYDROLASE"/>
    <property type="match status" value="1"/>
</dbReference>
<name>F6ABY7_PSEF1</name>
<feature type="binding site" evidence="1">
    <location>
        <position position="56"/>
    </location>
    <ligand>
        <name>Mg(2+)</name>
        <dbReference type="ChEBI" id="CHEBI:18420"/>
        <label>1</label>
    </ligand>
</feature>
<keyword evidence="3" id="KW-1185">Reference proteome</keyword>
<dbReference type="PANTHER" id="PTHR16222:SF12">
    <property type="entry name" value="ADP-RIBOSYLGLYCOHYDROLASE-RELATED"/>
    <property type="match status" value="1"/>
</dbReference>
<evidence type="ECO:0000313" key="2">
    <source>
        <dbReference type="EMBL" id="AEF21067.1"/>
    </source>
</evidence>
<feature type="binding site" evidence="1">
    <location>
        <position position="58"/>
    </location>
    <ligand>
        <name>Mg(2+)</name>
        <dbReference type="ChEBI" id="CHEBI:18420"/>
        <label>1</label>
    </ligand>
</feature>
<dbReference type="GO" id="GO:0046872">
    <property type="term" value="F:metal ion binding"/>
    <property type="evidence" value="ECO:0007669"/>
    <property type="project" value="UniProtKB-KW"/>
</dbReference>
<dbReference type="Proteomes" id="UP000000686">
    <property type="component" value="Chromosome"/>
</dbReference>
<dbReference type="eggNOG" id="COG1397">
    <property type="taxonomic scope" value="Bacteria"/>
</dbReference>
<dbReference type="AlphaFoldDB" id="F6ABY7"/>
<comment type="cofactor">
    <cofactor evidence="1">
        <name>Mg(2+)</name>
        <dbReference type="ChEBI" id="CHEBI:18420"/>
    </cofactor>
    <text evidence="1">Binds 2 magnesium ions per subunit.</text>
</comment>
<protein>
    <submittedName>
        <fullName evidence="2">ADP-ribosylation/Crystallin J1</fullName>
    </submittedName>
</protein>
<dbReference type="SUPFAM" id="SSF101478">
    <property type="entry name" value="ADP-ribosylglycohydrolase"/>
    <property type="match status" value="1"/>
</dbReference>
<dbReference type="InterPro" id="IPR036705">
    <property type="entry name" value="Ribosyl_crysJ1_sf"/>
</dbReference>
<dbReference type="Gene3D" id="1.10.4080.10">
    <property type="entry name" value="ADP-ribosylation/Crystallin J1"/>
    <property type="match status" value="1"/>
</dbReference>
<dbReference type="EMBL" id="CP002727">
    <property type="protein sequence ID" value="AEF21067.1"/>
    <property type="molecule type" value="Genomic_DNA"/>
</dbReference>
<keyword evidence="1" id="KW-0460">Magnesium</keyword>
<sequence>MSIESNLQNRYVGCLLGLACGDAVGTTLEFSSRETLRPITDMVGGGPFALAPGQWTDDTSMALCLAESLLSRNGFDARDQMTRYLNWWHWGYWSATGQCFDIGTTVRQALMSFQESGEPFAGSIDPQAAGNGSIMRLAPVILFYYPDLTSMAWAAKQSSRTTHGAPEAIESCQLLAEVVSRALAGHRKDEVLSLSPGQYREPAIKDLASGSFKHKHRDQIRGTGYCIASLEAALWCFWSTDSFEAAVLQAANLGDDADTTAAIVGQIAGAFYAKPGIPSRWLEKLHLGSEIESIAIALFESAQLRTGQGRGGGENFGTTPSPNS</sequence>
<gene>
    <name evidence="2" type="ordered locus">Psefu_1089</name>
</gene>
<evidence type="ECO:0000256" key="1">
    <source>
        <dbReference type="PIRSR" id="PIRSR605502-1"/>
    </source>
</evidence>